<evidence type="ECO:0000256" key="5">
    <source>
        <dbReference type="ARBA" id="ARBA00023288"/>
    </source>
</evidence>
<dbReference type="PRINTS" id="PR00625">
    <property type="entry name" value="JDOMAIN"/>
</dbReference>
<name>A0A914E6P7_9BILA</name>
<protein>
    <submittedName>
        <fullName evidence="9">J domain-containing protein</fullName>
    </submittedName>
</protein>
<comment type="subcellular location">
    <subcellularLocation>
        <location evidence="1">Membrane</location>
        <topology evidence="1">Lipid-anchor</topology>
    </subcellularLocation>
</comment>
<dbReference type="GO" id="GO:0016020">
    <property type="term" value="C:membrane"/>
    <property type="evidence" value="ECO:0007669"/>
    <property type="project" value="UniProtKB-SubCell"/>
</dbReference>
<dbReference type="InterPro" id="IPR018253">
    <property type="entry name" value="DnaJ_domain_CS"/>
</dbReference>
<evidence type="ECO:0000256" key="6">
    <source>
        <dbReference type="SAM" id="MobiDB-lite"/>
    </source>
</evidence>
<evidence type="ECO:0000256" key="1">
    <source>
        <dbReference type="ARBA" id="ARBA00004635"/>
    </source>
</evidence>
<dbReference type="PANTHER" id="PTHR44027">
    <property type="entry name" value="DNAJ HOMOLOG SUBFAMILY C MEMBER 5 HOMOLOG"/>
    <property type="match status" value="1"/>
</dbReference>
<dbReference type="Gene3D" id="1.10.287.110">
    <property type="entry name" value="DnaJ domain"/>
    <property type="match status" value="1"/>
</dbReference>
<dbReference type="InterPro" id="IPR036869">
    <property type="entry name" value="J_dom_sf"/>
</dbReference>
<dbReference type="PANTHER" id="PTHR44027:SF7">
    <property type="entry name" value="DNAJ HOMOLOG SUBFAMILY C MEMBER 5 HOMOLOG"/>
    <property type="match status" value="1"/>
</dbReference>
<dbReference type="Proteomes" id="UP000887540">
    <property type="component" value="Unplaced"/>
</dbReference>
<feature type="compositionally biased region" description="Polar residues" evidence="6">
    <location>
        <begin position="199"/>
        <end position="208"/>
    </location>
</feature>
<dbReference type="PROSITE" id="PS50076">
    <property type="entry name" value="DNAJ_2"/>
    <property type="match status" value="1"/>
</dbReference>
<dbReference type="CDD" id="cd06257">
    <property type="entry name" value="DnaJ"/>
    <property type="match status" value="1"/>
</dbReference>
<reference evidence="9" key="1">
    <citation type="submission" date="2022-11" db="UniProtKB">
        <authorList>
            <consortium name="WormBaseParasite"/>
        </authorList>
    </citation>
    <scope>IDENTIFICATION</scope>
</reference>
<evidence type="ECO:0000313" key="9">
    <source>
        <dbReference type="WBParaSite" id="ACRNAN_scaffold6125.g22753.t1"/>
    </source>
</evidence>
<keyword evidence="3" id="KW-0564">Palmitate</keyword>
<evidence type="ECO:0000256" key="4">
    <source>
        <dbReference type="ARBA" id="ARBA00023186"/>
    </source>
</evidence>
<evidence type="ECO:0000256" key="3">
    <source>
        <dbReference type="ARBA" id="ARBA00023139"/>
    </source>
</evidence>
<keyword evidence="4" id="KW-0143">Chaperone</keyword>
<dbReference type="AlphaFoldDB" id="A0A914E6P7"/>
<feature type="compositionally biased region" description="Polar residues" evidence="6">
    <location>
        <begin position="164"/>
        <end position="188"/>
    </location>
</feature>
<evidence type="ECO:0000259" key="7">
    <source>
        <dbReference type="PROSITE" id="PS50076"/>
    </source>
</evidence>
<keyword evidence="2" id="KW-0472">Membrane</keyword>
<evidence type="ECO:0000313" key="8">
    <source>
        <dbReference type="Proteomes" id="UP000887540"/>
    </source>
</evidence>
<feature type="region of interest" description="Disordered" evidence="6">
    <location>
        <begin position="155"/>
        <end position="208"/>
    </location>
</feature>
<keyword evidence="8" id="KW-1185">Reference proteome</keyword>
<dbReference type="Pfam" id="PF00226">
    <property type="entry name" value="DnaJ"/>
    <property type="match status" value="1"/>
</dbReference>
<keyword evidence="5" id="KW-0449">Lipoprotein</keyword>
<dbReference type="GO" id="GO:0061177">
    <property type="term" value="C:type Is terminal bouton"/>
    <property type="evidence" value="ECO:0007669"/>
    <property type="project" value="TreeGrafter"/>
</dbReference>
<dbReference type="GO" id="GO:0005737">
    <property type="term" value="C:cytoplasm"/>
    <property type="evidence" value="ECO:0007669"/>
    <property type="project" value="UniProtKB-ARBA"/>
</dbReference>
<dbReference type="SUPFAM" id="SSF46565">
    <property type="entry name" value="Chaperone J-domain"/>
    <property type="match status" value="1"/>
</dbReference>
<dbReference type="SMART" id="SM00271">
    <property type="entry name" value="DnaJ"/>
    <property type="match status" value="1"/>
</dbReference>
<accession>A0A914E6P7</accession>
<evidence type="ECO:0000256" key="2">
    <source>
        <dbReference type="ARBA" id="ARBA00023136"/>
    </source>
</evidence>
<sequence length="208" mass="23393">MSSPGGPRRSRTTSTSARRNLYEVLGVEKTATDEEIKRAYRRLALQYHPDKNLDGDPEKTEKFKEINYANSILSNPQKKNVYDQYGEMGLKMMEQVGEDTMSYVLKPWVKWVMIIGGILTCGCFGCCCCCLFCCQCCCNFCCGKYKPRDEYPDFNDIERGSNDEPVTSQPYSSPTVNTESAQPNQTSPIVLGPPPPYHATNNYGSTQI</sequence>
<dbReference type="PROSITE" id="PS00636">
    <property type="entry name" value="DNAJ_1"/>
    <property type="match status" value="1"/>
</dbReference>
<feature type="domain" description="J" evidence="7">
    <location>
        <begin position="20"/>
        <end position="86"/>
    </location>
</feature>
<dbReference type="InterPro" id="IPR051434">
    <property type="entry name" value="DnaJ_C_subfamily_member5"/>
</dbReference>
<dbReference type="GO" id="GO:1900073">
    <property type="term" value="P:regulation of neuromuscular synaptic transmission"/>
    <property type="evidence" value="ECO:0007669"/>
    <property type="project" value="TreeGrafter"/>
</dbReference>
<organism evidence="8 9">
    <name type="scientific">Acrobeloides nanus</name>
    <dbReference type="NCBI Taxonomy" id="290746"/>
    <lineage>
        <taxon>Eukaryota</taxon>
        <taxon>Metazoa</taxon>
        <taxon>Ecdysozoa</taxon>
        <taxon>Nematoda</taxon>
        <taxon>Chromadorea</taxon>
        <taxon>Rhabditida</taxon>
        <taxon>Tylenchina</taxon>
        <taxon>Cephalobomorpha</taxon>
        <taxon>Cephaloboidea</taxon>
        <taxon>Cephalobidae</taxon>
        <taxon>Acrobeloides</taxon>
    </lineage>
</organism>
<proteinExistence type="predicted"/>
<dbReference type="WBParaSite" id="ACRNAN_scaffold6125.g22753.t1">
    <property type="protein sequence ID" value="ACRNAN_scaffold6125.g22753.t1"/>
    <property type="gene ID" value="ACRNAN_scaffold6125.g22753"/>
</dbReference>
<dbReference type="InterPro" id="IPR001623">
    <property type="entry name" value="DnaJ_domain"/>
</dbReference>